<name>A0ABD3R2X3_9STRA</name>
<keyword evidence="3" id="KW-1185">Reference proteome</keyword>
<dbReference type="Proteomes" id="UP001530377">
    <property type="component" value="Unassembled WGS sequence"/>
</dbReference>
<reference evidence="2 3" key="1">
    <citation type="submission" date="2024-10" db="EMBL/GenBank/DDBJ databases">
        <title>Updated reference genomes for cyclostephanoid diatoms.</title>
        <authorList>
            <person name="Roberts W.R."/>
            <person name="Alverson A.J."/>
        </authorList>
    </citation>
    <scope>NUCLEOTIDE SEQUENCE [LARGE SCALE GENOMIC DNA]</scope>
    <source>
        <strain evidence="2 3">AJA228-03</strain>
    </source>
</reference>
<keyword evidence="1" id="KW-1133">Transmembrane helix</keyword>
<protein>
    <submittedName>
        <fullName evidence="2">Uncharacterized protein</fullName>
    </submittedName>
</protein>
<dbReference type="EMBL" id="JALLPB020000639">
    <property type="protein sequence ID" value="KAL3807340.1"/>
    <property type="molecule type" value="Genomic_DNA"/>
</dbReference>
<keyword evidence="1" id="KW-0812">Transmembrane</keyword>
<feature type="transmembrane region" description="Helical" evidence="1">
    <location>
        <begin position="25"/>
        <end position="45"/>
    </location>
</feature>
<keyword evidence="1" id="KW-0472">Membrane</keyword>
<accession>A0ABD3R2X3</accession>
<feature type="transmembrane region" description="Helical" evidence="1">
    <location>
        <begin position="150"/>
        <end position="169"/>
    </location>
</feature>
<sequence>MVFMSTALRTALLGGGRIVGDGSPLLLLFTSAICIFGTPALYYLYKYRISIKRKVEEMELRIRVVRNRNNNGRRRVICMELDPTFATDNPEWRVMSLGEYLTQLELPKDENNNEGKSKFRKKLDDVVLRKELEIAVGDVLMKTLGRTYGAALLPMLGMGTVAASIGGISDKISKYIAGCILLSDDEEGEDDAASKAVDRMSFDLTLMEVVSFINIYQKTFAPPTNDDDDPSSGIIITPLEYLRRGEKLHDEDGKFAYEFPTSTFDMNDFHEYVNGMEKRILEKEGGKYDPNDTSYPPPKPIHPRLLPDLYLGNGDLSCTHTKREGLEHRLICVLLNRLCHNYHVLSSGGGKNTLDNCFVVTCAGERCIFPEGLLNALVKCGHVVEVCPRAIMTNFGMQLCVKEEDGSYTYVPTALFLRTGIDSTTSGAATYFASPHGGMDLNISGPIVGRRGMDKKHGRPACVQFYVSINGLCCFHPDEDVDAPWRAKTSLCEIYTYVDAMRAIRMCAIVAVVFSRIATEHNLPFGGYGILGMCNDSSTIVDYALRGITNAYPLLSTGRYLNHIVSHFATLMEELRERIVDVPALEPVMNDILCLIRGTSRLPSDLHISPLTLIDTSRRHDATFGTPVFQNTADAKIILGEMADIARKYTSMELAR</sequence>
<evidence type="ECO:0000313" key="2">
    <source>
        <dbReference type="EMBL" id="KAL3807340.1"/>
    </source>
</evidence>
<dbReference type="AlphaFoldDB" id="A0ABD3R2X3"/>
<proteinExistence type="predicted"/>
<evidence type="ECO:0000256" key="1">
    <source>
        <dbReference type="SAM" id="Phobius"/>
    </source>
</evidence>
<gene>
    <name evidence="2" type="ORF">ACHAXA_011164</name>
</gene>
<evidence type="ECO:0000313" key="3">
    <source>
        <dbReference type="Proteomes" id="UP001530377"/>
    </source>
</evidence>
<comment type="caution">
    <text evidence="2">The sequence shown here is derived from an EMBL/GenBank/DDBJ whole genome shotgun (WGS) entry which is preliminary data.</text>
</comment>
<organism evidence="2 3">
    <name type="scientific">Cyclostephanos tholiformis</name>
    <dbReference type="NCBI Taxonomy" id="382380"/>
    <lineage>
        <taxon>Eukaryota</taxon>
        <taxon>Sar</taxon>
        <taxon>Stramenopiles</taxon>
        <taxon>Ochrophyta</taxon>
        <taxon>Bacillariophyta</taxon>
        <taxon>Coscinodiscophyceae</taxon>
        <taxon>Thalassiosirophycidae</taxon>
        <taxon>Stephanodiscales</taxon>
        <taxon>Stephanodiscaceae</taxon>
        <taxon>Cyclostephanos</taxon>
    </lineage>
</organism>